<dbReference type="RefSeq" id="WP_094406785.1">
    <property type="nucleotide sequence ID" value="NZ_BMJZ01000014.1"/>
</dbReference>
<keyword evidence="1" id="KW-1133">Transmembrane helix</keyword>
<organism evidence="2 3">
    <name type="scientific">Elstera cyanobacteriorum</name>
    <dbReference type="NCBI Taxonomy" id="2022747"/>
    <lineage>
        <taxon>Bacteria</taxon>
        <taxon>Pseudomonadati</taxon>
        <taxon>Pseudomonadota</taxon>
        <taxon>Alphaproteobacteria</taxon>
        <taxon>Rhodospirillales</taxon>
        <taxon>Rhodospirillaceae</taxon>
        <taxon>Elstera</taxon>
    </lineage>
</organism>
<protein>
    <submittedName>
        <fullName evidence="2">Uncharacterized protein</fullName>
    </submittedName>
</protein>
<feature type="transmembrane region" description="Helical" evidence="1">
    <location>
        <begin position="49"/>
        <end position="70"/>
    </location>
</feature>
<evidence type="ECO:0000256" key="1">
    <source>
        <dbReference type="SAM" id="Phobius"/>
    </source>
</evidence>
<evidence type="ECO:0000313" key="2">
    <source>
        <dbReference type="EMBL" id="OYQ21882.1"/>
    </source>
</evidence>
<keyword evidence="1" id="KW-0472">Membrane</keyword>
<keyword evidence="3" id="KW-1185">Reference proteome</keyword>
<keyword evidence="1" id="KW-0812">Transmembrane</keyword>
<feature type="transmembrane region" description="Helical" evidence="1">
    <location>
        <begin position="12"/>
        <end position="34"/>
    </location>
</feature>
<proteinExistence type="predicted"/>
<name>A0A255XY80_9PROT</name>
<accession>A0A255XY80</accession>
<evidence type="ECO:0000313" key="3">
    <source>
        <dbReference type="Proteomes" id="UP000216361"/>
    </source>
</evidence>
<dbReference type="Proteomes" id="UP000216361">
    <property type="component" value="Unassembled WGS sequence"/>
</dbReference>
<gene>
    <name evidence="2" type="ORF">CHR90_00900</name>
</gene>
<dbReference type="AlphaFoldDB" id="A0A255XY80"/>
<dbReference type="OrthoDB" id="4582921at2"/>
<reference evidence="2 3" key="1">
    <citation type="submission" date="2017-07" db="EMBL/GenBank/DDBJ databases">
        <title>Elstera cyanobacteriorum sp. nov., a novel bacterium isolated from cyanobacterial aggregates in a eutrophic lake.</title>
        <authorList>
            <person name="Cai H."/>
        </authorList>
    </citation>
    <scope>NUCLEOTIDE SEQUENCE [LARGE SCALE GENOMIC DNA]</scope>
    <source>
        <strain evidence="2 3">TH019</strain>
    </source>
</reference>
<dbReference type="EMBL" id="NOXS01000019">
    <property type="protein sequence ID" value="OYQ21882.1"/>
    <property type="molecule type" value="Genomic_DNA"/>
</dbReference>
<comment type="caution">
    <text evidence="2">The sequence shown here is derived from an EMBL/GenBank/DDBJ whole genome shotgun (WGS) entry which is preliminary data.</text>
</comment>
<sequence>MAEPDSPQFKLAITVMSIAAGLMTVLVTGLLWAAARSGNPNDFLDTGKLLLTAILPVVSAWVGTILAFFYSKENYLAASQGTLDAVKAVSARLASRKLRDVMMPKASVIAVTLGPSGVLGDLMCAQVVAGFETLTPQQQRINRLLFLRADGSCAAVLHRSIWNEMLAQVYQAPGKSIDLKADPLSALIDQSQPGGTGPWSAFLSRTLAFVGEAGSLADAKAAMAAVPNCQDVIVTRSGIPTEPMLGWISNVDITRESQA</sequence>